<dbReference type="AlphaFoldDB" id="A0A1E3NG23"/>
<reference evidence="2 3" key="1">
    <citation type="journal article" date="2016" name="Proc. Natl. Acad. Sci. U.S.A.">
        <title>Comparative genomics of biotechnologically important yeasts.</title>
        <authorList>
            <person name="Riley R."/>
            <person name="Haridas S."/>
            <person name="Wolfe K.H."/>
            <person name="Lopes M.R."/>
            <person name="Hittinger C.T."/>
            <person name="Goeker M."/>
            <person name="Salamov A.A."/>
            <person name="Wisecaver J.H."/>
            <person name="Long T.M."/>
            <person name="Calvey C.H."/>
            <person name="Aerts A.L."/>
            <person name="Barry K.W."/>
            <person name="Choi C."/>
            <person name="Clum A."/>
            <person name="Coughlan A.Y."/>
            <person name="Deshpande S."/>
            <person name="Douglass A.P."/>
            <person name="Hanson S.J."/>
            <person name="Klenk H.-P."/>
            <person name="LaButti K.M."/>
            <person name="Lapidus A."/>
            <person name="Lindquist E.A."/>
            <person name="Lipzen A.M."/>
            <person name="Meier-Kolthoff J.P."/>
            <person name="Ohm R.A."/>
            <person name="Otillar R.P."/>
            <person name="Pangilinan J.L."/>
            <person name="Peng Y."/>
            <person name="Rokas A."/>
            <person name="Rosa C.A."/>
            <person name="Scheuner C."/>
            <person name="Sibirny A.A."/>
            <person name="Slot J.C."/>
            <person name="Stielow J.B."/>
            <person name="Sun H."/>
            <person name="Kurtzman C.P."/>
            <person name="Blackwell M."/>
            <person name="Grigoriev I.V."/>
            <person name="Jeffries T.W."/>
        </authorList>
    </citation>
    <scope>NUCLEOTIDE SEQUENCE [LARGE SCALE GENOMIC DNA]</scope>
    <source>
        <strain evidence="2 3">NRRL Y-2026</strain>
    </source>
</reference>
<sequence length="363" mass="40209">MQGTLPYALAAHGHSGVAGIGDALIHDATDNSFNKKSVDRRSRVTGQNREDVGISNVSMELAGSGVSGNSEWVLFSPYDEGEEEEEEEYDAAETGSILSTRLSSFQSPIKNRRSSSFETTGYVISDFGYSLKSGYVTDEGKNSVTDNGVEDADEGYDDEDYEDDEEEDDEDDEDGDDDEDSLAGDVRSGIKDMQRSRLDEIESKKHDELVSKINTWKHSVKTVNGVTPKVDGRLTMGNEKKREVKAEKRFTSVKEHKARESEIRVFKSAASRLCSSLKKERLVEHEGIFMNNPELESCVPGYWKRMMLDNLIQYNAEPGAASVGYNILGDDVKGGNRNFWEPEENISVQSVSTGWEGGSILGF</sequence>
<evidence type="ECO:0000313" key="3">
    <source>
        <dbReference type="Proteomes" id="UP000094455"/>
    </source>
</evidence>
<dbReference type="OrthoDB" id="3994897at2759"/>
<accession>A0A1E3NG23</accession>
<dbReference type="RefSeq" id="XP_019016208.1">
    <property type="nucleotide sequence ID" value="XM_019161659.1"/>
</dbReference>
<feature type="compositionally biased region" description="Basic and acidic residues" evidence="1">
    <location>
        <begin position="188"/>
        <end position="197"/>
    </location>
</feature>
<name>A0A1E3NG23_9ASCO</name>
<protein>
    <submittedName>
        <fullName evidence="2">Uncharacterized protein</fullName>
    </submittedName>
</protein>
<dbReference type="EMBL" id="KV454005">
    <property type="protein sequence ID" value="ODQ45095.1"/>
    <property type="molecule type" value="Genomic_DNA"/>
</dbReference>
<keyword evidence="3" id="KW-1185">Reference proteome</keyword>
<evidence type="ECO:0000256" key="1">
    <source>
        <dbReference type="SAM" id="MobiDB-lite"/>
    </source>
</evidence>
<evidence type="ECO:0000313" key="2">
    <source>
        <dbReference type="EMBL" id="ODQ45095.1"/>
    </source>
</evidence>
<organism evidence="2 3">
    <name type="scientific">Pichia membranifaciens NRRL Y-2026</name>
    <dbReference type="NCBI Taxonomy" id="763406"/>
    <lineage>
        <taxon>Eukaryota</taxon>
        <taxon>Fungi</taxon>
        <taxon>Dikarya</taxon>
        <taxon>Ascomycota</taxon>
        <taxon>Saccharomycotina</taxon>
        <taxon>Pichiomycetes</taxon>
        <taxon>Pichiales</taxon>
        <taxon>Pichiaceae</taxon>
        <taxon>Pichia</taxon>
    </lineage>
</organism>
<dbReference type="Proteomes" id="UP000094455">
    <property type="component" value="Unassembled WGS sequence"/>
</dbReference>
<proteinExistence type="predicted"/>
<dbReference type="GeneID" id="30178346"/>
<gene>
    <name evidence="2" type="ORF">PICMEDRAFT_17592</name>
</gene>
<feature type="region of interest" description="Disordered" evidence="1">
    <location>
        <begin position="135"/>
        <end position="197"/>
    </location>
</feature>
<feature type="compositionally biased region" description="Acidic residues" evidence="1">
    <location>
        <begin position="148"/>
        <end position="182"/>
    </location>
</feature>